<dbReference type="EMBL" id="CVRI01000047">
    <property type="protein sequence ID" value="CRK98543.1"/>
    <property type="molecule type" value="Genomic_DNA"/>
</dbReference>
<dbReference type="Proteomes" id="UP000183832">
    <property type="component" value="Unassembled WGS sequence"/>
</dbReference>
<accession>A0A1J1IE40</accession>
<sequence length="123" mass="14529">MNQPLTLAQARLVTEKKEAFGKNLFELSSNCKVECCERLSTFTLVMLSHLPVVNRLMSKVFPISVSIPKTQFKKVYIHRDLKVFHLHTTIPFICSKVLIYKNIYKRNEIRHNNKFDDVLWEEF</sequence>
<gene>
    <name evidence="1" type="ORF">CLUMA_CG011894</name>
</gene>
<evidence type="ECO:0000313" key="2">
    <source>
        <dbReference type="Proteomes" id="UP000183832"/>
    </source>
</evidence>
<organism evidence="1 2">
    <name type="scientific">Clunio marinus</name>
    <dbReference type="NCBI Taxonomy" id="568069"/>
    <lineage>
        <taxon>Eukaryota</taxon>
        <taxon>Metazoa</taxon>
        <taxon>Ecdysozoa</taxon>
        <taxon>Arthropoda</taxon>
        <taxon>Hexapoda</taxon>
        <taxon>Insecta</taxon>
        <taxon>Pterygota</taxon>
        <taxon>Neoptera</taxon>
        <taxon>Endopterygota</taxon>
        <taxon>Diptera</taxon>
        <taxon>Nematocera</taxon>
        <taxon>Chironomoidea</taxon>
        <taxon>Chironomidae</taxon>
        <taxon>Clunio</taxon>
    </lineage>
</organism>
<proteinExistence type="predicted"/>
<name>A0A1J1IE40_9DIPT</name>
<evidence type="ECO:0000313" key="1">
    <source>
        <dbReference type="EMBL" id="CRK98543.1"/>
    </source>
</evidence>
<keyword evidence="2" id="KW-1185">Reference proteome</keyword>
<protein>
    <submittedName>
        <fullName evidence="1">CLUMA_CG011894, isoform A</fullName>
    </submittedName>
</protein>
<dbReference type="AlphaFoldDB" id="A0A1J1IE40"/>
<reference evidence="1 2" key="1">
    <citation type="submission" date="2015-04" db="EMBL/GenBank/DDBJ databases">
        <authorList>
            <person name="Syromyatnikov M.Y."/>
            <person name="Popov V.N."/>
        </authorList>
    </citation>
    <scope>NUCLEOTIDE SEQUENCE [LARGE SCALE GENOMIC DNA]</scope>
</reference>